<dbReference type="Gene3D" id="2.160.20.10">
    <property type="entry name" value="Single-stranded right-handed beta-helix, Pectin lyase-like"/>
    <property type="match status" value="1"/>
</dbReference>
<sequence length="467" mass="50907">MTDKNFSLTRRSFLGASSALAALPLINSPAAFALGRNDAADIRNYNPGNDWIRAFNDAFKDSDVVEVPEGVICENINTGIIIPAGKTLQVGGSLKGNGRGRFALQDGCKIIGKKGSLNNICLDVRGSDCVIQGVTLSGYGPVAQIYIGGKDKRTMRNLLIDNIVITKANYGILRQGFHNQFDGVKITNSHFTDLQGDAIEWNVAINDKNILISDHVIDNINCTNGKPFWGIGIGLAGSTYDNDYPEDQAVKNFVVANITGSNCRQLVHVENGKHFIIRNVKAKNITPEFSKKAGIDNATVAIYGCDNFIIDNVTMENSAGMLIGYGVIKGSYKSIPQNFKLNDIRMDNTALAYKLRGIQISSGNAQSFVAITNLDLKRASLELHNKPQHLFMRNINVMQDAGRGPALSMNFDLRKDVRGKFMARQDTLLSLANIKAVNEKGQGSVDIDRVDQHTVNATGINFRLPGK</sequence>
<protein>
    <recommendedName>
        <fullName evidence="1">Colanic acid biosynthesis protein WcaM</fullName>
    </recommendedName>
</protein>
<dbReference type="PROSITE" id="PS51318">
    <property type="entry name" value="TAT"/>
    <property type="match status" value="1"/>
</dbReference>
<comment type="caution">
    <text evidence="3">The sequence shown here is derived from an EMBL/GenBank/DDBJ whole genome shotgun (WGS) entry which is preliminary data.</text>
</comment>
<proteinExistence type="predicted"/>
<dbReference type="InterPro" id="IPR023882">
    <property type="entry name" value="Colanic_acid_synth_WcaM"/>
</dbReference>
<name>A0ABT2E0U3_9ENTR</name>
<dbReference type="InterPro" id="IPR006311">
    <property type="entry name" value="TAT_signal"/>
</dbReference>
<dbReference type="InterPro" id="IPR011050">
    <property type="entry name" value="Pectin_lyase_fold/virulence"/>
</dbReference>
<gene>
    <name evidence="3" type="primary">wcaM</name>
    <name evidence="3" type="ORF">MUU47_10315</name>
</gene>
<dbReference type="Proteomes" id="UP001205357">
    <property type="component" value="Unassembled WGS sequence"/>
</dbReference>
<dbReference type="RefSeq" id="WP_258988106.1">
    <property type="nucleotide sequence ID" value="NZ_JALIGE010000072.1"/>
</dbReference>
<dbReference type="NCBIfam" id="TIGR04004">
    <property type="entry name" value="WcaM"/>
    <property type="match status" value="1"/>
</dbReference>
<dbReference type="InterPro" id="IPR012334">
    <property type="entry name" value="Pectin_lyas_fold"/>
</dbReference>
<dbReference type="SUPFAM" id="SSF51126">
    <property type="entry name" value="Pectin lyase-like"/>
    <property type="match status" value="1"/>
</dbReference>
<organism evidence="3 4">
    <name type="scientific">Scandinavium hiltneri</name>
    <dbReference type="NCBI Taxonomy" id="2926519"/>
    <lineage>
        <taxon>Bacteria</taxon>
        <taxon>Pseudomonadati</taxon>
        <taxon>Pseudomonadota</taxon>
        <taxon>Gammaproteobacteria</taxon>
        <taxon>Enterobacterales</taxon>
        <taxon>Enterobacteriaceae</taxon>
        <taxon>Scandinavium</taxon>
    </lineage>
</organism>
<feature type="signal peptide" evidence="2">
    <location>
        <begin position="1"/>
        <end position="21"/>
    </location>
</feature>
<evidence type="ECO:0000313" key="3">
    <source>
        <dbReference type="EMBL" id="MCS2161504.1"/>
    </source>
</evidence>
<evidence type="ECO:0000256" key="2">
    <source>
        <dbReference type="SAM" id="SignalP"/>
    </source>
</evidence>
<dbReference type="EMBL" id="JALIGE010000072">
    <property type="protein sequence ID" value="MCS2161504.1"/>
    <property type="molecule type" value="Genomic_DNA"/>
</dbReference>
<dbReference type="NCBIfam" id="NF007517">
    <property type="entry name" value="PRK10123.1"/>
    <property type="match status" value="1"/>
</dbReference>
<keyword evidence="2" id="KW-0732">Signal</keyword>
<reference evidence="3 4" key="1">
    <citation type="submission" date="2022-04" db="EMBL/GenBank/DDBJ databases">
        <title>Proposal of a three novel species of Scandinavium, Scandinavium hiltneri, Scandinavium manionii, Scandinavium tedordense.</title>
        <authorList>
            <person name="Maddock D.W."/>
            <person name="Brady C.L."/>
            <person name="Denman S."/>
            <person name="Arnold D."/>
        </authorList>
    </citation>
    <scope>NUCLEOTIDE SEQUENCE [LARGE SCALE GENOMIC DNA]</scope>
    <source>
        <strain evidence="3 4">H11S7</strain>
    </source>
</reference>
<evidence type="ECO:0000313" key="4">
    <source>
        <dbReference type="Proteomes" id="UP001205357"/>
    </source>
</evidence>
<evidence type="ECO:0000256" key="1">
    <source>
        <dbReference type="NCBIfam" id="TIGR04004"/>
    </source>
</evidence>
<feature type="chain" id="PRO_5045327081" description="Colanic acid biosynthesis protein WcaM" evidence="2">
    <location>
        <begin position="22"/>
        <end position="467"/>
    </location>
</feature>
<accession>A0ABT2E0U3</accession>
<keyword evidence="4" id="KW-1185">Reference proteome</keyword>